<keyword evidence="2" id="KW-1185">Reference proteome</keyword>
<sequence>CGHKRILLDADQEIRPELLRYHMKFRFWYQEFKKPSKSSAPSHSDLARIYYQTESNAGEYDLPPAFALPGHPIVGYPHWPENQPTPGTTCTGTCPNGPDCDCIHTLSYHWEVSNMRLIYLGGHCHAPSCLSIDLYRNDTGTPQLICHQGTKYGGGNVTGDKWDEAQFIALPPCLFSDDPSEGLEPTTWLGPNTPLFSVKKNRNTIQGHYGEMASWQMRGVYFPKNSDDVFV</sequence>
<evidence type="ECO:0000313" key="2">
    <source>
        <dbReference type="Proteomes" id="UP000654075"/>
    </source>
</evidence>
<reference evidence="1" key="1">
    <citation type="submission" date="2021-02" db="EMBL/GenBank/DDBJ databases">
        <authorList>
            <person name="Dougan E. K."/>
            <person name="Rhodes N."/>
            <person name="Thang M."/>
            <person name="Chan C."/>
        </authorList>
    </citation>
    <scope>NUCLEOTIDE SEQUENCE</scope>
</reference>
<comment type="caution">
    <text evidence="1">The sequence shown here is derived from an EMBL/GenBank/DDBJ whole genome shotgun (WGS) entry which is preliminary data.</text>
</comment>
<name>A0A813GV89_POLGL</name>
<evidence type="ECO:0000313" key="1">
    <source>
        <dbReference type="EMBL" id="CAE8629668.1"/>
    </source>
</evidence>
<dbReference type="Proteomes" id="UP000654075">
    <property type="component" value="Unassembled WGS sequence"/>
</dbReference>
<dbReference type="AlphaFoldDB" id="A0A813GV89"/>
<proteinExistence type="predicted"/>
<organism evidence="1 2">
    <name type="scientific">Polarella glacialis</name>
    <name type="common">Dinoflagellate</name>
    <dbReference type="NCBI Taxonomy" id="89957"/>
    <lineage>
        <taxon>Eukaryota</taxon>
        <taxon>Sar</taxon>
        <taxon>Alveolata</taxon>
        <taxon>Dinophyceae</taxon>
        <taxon>Suessiales</taxon>
        <taxon>Suessiaceae</taxon>
        <taxon>Polarella</taxon>
    </lineage>
</organism>
<dbReference type="EMBL" id="CAJNNV010029682">
    <property type="protein sequence ID" value="CAE8629668.1"/>
    <property type="molecule type" value="Genomic_DNA"/>
</dbReference>
<feature type="non-terminal residue" evidence="1">
    <location>
        <position position="1"/>
    </location>
</feature>
<protein>
    <submittedName>
        <fullName evidence="1">Uncharacterized protein</fullName>
    </submittedName>
</protein>
<gene>
    <name evidence="1" type="ORF">PGLA1383_LOCUS46095</name>
</gene>
<dbReference type="OrthoDB" id="427767at2759"/>
<accession>A0A813GV89</accession>